<dbReference type="RefSeq" id="WP_149771259.1">
    <property type="nucleotide sequence ID" value="NZ_VDFQ02000006.1"/>
</dbReference>
<dbReference type="PANTHER" id="PTHR38479:SF2">
    <property type="entry name" value="WINGED HELIX DNA-BINDING DOMAIN-CONTAINING PROTEIN"/>
    <property type="match status" value="1"/>
</dbReference>
<protein>
    <submittedName>
        <fullName evidence="1">Winged helix DNA-binding domain-containing protein</fullName>
    </submittedName>
</protein>
<comment type="caution">
    <text evidence="1">The sequence shown here is derived from an EMBL/GenBank/DDBJ whole genome shotgun (WGS) entry which is preliminary data.</text>
</comment>
<gene>
    <name evidence="1" type="ORF">FE697_019340</name>
</gene>
<dbReference type="Pfam" id="PF06224">
    <property type="entry name" value="AlkZ-like"/>
    <property type="match status" value="1"/>
</dbReference>
<dbReference type="OrthoDB" id="9148135at2"/>
<accession>A0A5Q6RPT9</accession>
<reference evidence="1 2" key="1">
    <citation type="submission" date="2019-09" db="EMBL/GenBank/DDBJ databases">
        <title>Mumia zhuanghuii sp. nov. isolated from the intestinal contents of plateau pika (Ochotona curzoniae) in the Qinghai-Tibet plateau of China.</title>
        <authorList>
            <person name="Tian Z."/>
        </authorList>
    </citation>
    <scope>NUCLEOTIDE SEQUENCE [LARGE SCALE GENOMIC DNA]</scope>
    <source>
        <strain evidence="2">350</strain>
    </source>
</reference>
<dbReference type="PANTHER" id="PTHR38479">
    <property type="entry name" value="LMO0824 PROTEIN"/>
    <property type="match status" value="1"/>
</dbReference>
<dbReference type="Proteomes" id="UP000307768">
    <property type="component" value="Unassembled WGS sequence"/>
</dbReference>
<sequence length="381" mass="41035">MSARVAPDDLALRTLARQFPTPTGTGVDDLVALYAALGPVQTQVPRAAFLFAASRLPGVTHETVVEAFESYALVKGTTLRGTVHSSTARQHAWSAAVAGPRLDLGLPKALRLDRLTATDVRAESSSYASDDWRDRDALVAHVADWVAEQESDGHGTVADSHARNLVWGSPQLVRRPPDRRWHTRTDTLHRLATHVYAVAADDHDPDVARRELVRVHLGAYGPATRRDIAWWLGDNLRPVDAAIAALGDEVVQIEGAGGTTYLDLADAPDGSAYAGGVRLLPEFDGLLLGFEGSGPERGRFTALDNMARIFNRINGTTTPIVLDGTRITAQWRIVPRGSRIDVEVLPLPGERVPDESAVSDALPAVEAVLGTEVADLRTVTD</sequence>
<name>A0A5Q6RPT9_9ACTN</name>
<organism evidence="1 2">
    <name type="scientific">Mumia zhuanghuii</name>
    <dbReference type="NCBI Taxonomy" id="2585211"/>
    <lineage>
        <taxon>Bacteria</taxon>
        <taxon>Bacillati</taxon>
        <taxon>Actinomycetota</taxon>
        <taxon>Actinomycetes</taxon>
        <taxon>Propionibacteriales</taxon>
        <taxon>Nocardioidaceae</taxon>
        <taxon>Mumia</taxon>
    </lineage>
</organism>
<evidence type="ECO:0000313" key="1">
    <source>
        <dbReference type="EMBL" id="KAA1420035.1"/>
    </source>
</evidence>
<proteinExistence type="predicted"/>
<evidence type="ECO:0000313" key="2">
    <source>
        <dbReference type="Proteomes" id="UP000307768"/>
    </source>
</evidence>
<dbReference type="AlphaFoldDB" id="A0A5Q6RPT9"/>
<dbReference type="GO" id="GO:0003677">
    <property type="term" value="F:DNA binding"/>
    <property type="evidence" value="ECO:0007669"/>
    <property type="project" value="UniProtKB-KW"/>
</dbReference>
<dbReference type="InterPro" id="IPR009351">
    <property type="entry name" value="AlkZ-like"/>
</dbReference>
<keyword evidence="1" id="KW-0238">DNA-binding</keyword>
<dbReference type="EMBL" id="VDFQ02000006">
    <property type="protein sequence ID" value="KAA1420035.1"/>
    <property type="molecule type" value="Genomic_DNA"/>
</dbReference>